<dbReference type="InterPro" id="IPR003593">
    <property type="entry name" value="AAA+_ATPase"/>
</dbReference>
<dbReference type="PATRIC" id="fig|1423815.3.peg.2246"/>
<dbReference type="GO" id="GO:0005524">
    <property type="term" value="F:ATP binding"/>
    <property type="evidence" value="ECO:0007669"/>
    <property type="project" value="UniProtKB-KW"/>
</dbReference>
<protein>
    <submittedName>
        <fullName evidence="4">ABC transporter</fullName>
    </submittedName>
</protein>
<dbReference type="AlphaFoldDB" id="A0A0R1SCP8"/>
<keyword evidence="1" id="KW-0547">Nucleotide-binding</keyword>
<evidence type="ECO:0000259" key="3">
    <source>
        <dbReference type="PROSITE" id="PS50893"/>
    </source>
</evidence>
<dbReference type="eggNOG" id="COG1121">
    <property type="taxonomic scope" value="Bacteria"/>
</dbReference>
<evidence type="ECO:0000313" key="5">
    <source>
        <dbReference type="Proteomes" id="UP000051647"/>
    </source>
</evidence>
<evidence type="ECO:0000313" key="4">
    <source>
        <dbReference type="EMBL" id="KRL67069.1"/>
    </source>
</evidence>
<dbReference type="PANTHER" id="PTHR43158">
    <property type="entry name" value="SKFA PEPTIDE EXPORT ATP-BINDING PROTEIN SKFE"/>
    <property type="match status" value="1"/>
</dbReference>
<reference evidence="4 5" key="1">
    <citation type="journal article" date="2015" name="Genome Announc.">
        <title>Expanding the biotechnology potential of lactobacilli through comparative genomics of 213 strains and associated genera.</title>
        <authorList>
            <person name="Sun Z."/>
            <person name="Harris H.M."/>
            <person name="McCann A."/>
            <person name="Guo C."/>
            <person name="Argimon S."/>
            <person name="Zhang W."/>
            <person name="Yang X."/>
            <person name="Jeffery I.B."/>
            <person name="Cooney J.C."/>
            <person name="Kagawa T.F."/>
            <person name="Liu W."/>
            <person name="Song Y."/>
            <person name="Salvetti E."/>
            <person name="Wrobel A."/>
            <person name="Rasinkangas P."/>
            <person name="Parkhill J."/>
            <person name="Rea M.C."/>
            <person name="O'Sullivan O."/>
            <person name="Ritari J."/>
            <person name="Douillard F.P."/>
            <person name="Paul Ross R."/>
            <person name="Yang R."/>
            <person name="Briner A.E."/>
            <person name="Felis G.E."/>
            <person name="de Vos W.M."/>
            <person name="Barrangou R."/>
            <person name="Klaenhammer T.R."/>
            <person name="Caufield P.W."/>
            <person name="Cui Y."/>
            <person name="Zhang H."/>
            <person name="O'Toole P.W."/>
        </authorList>
    </citation>
    <scope>NUCLEOTIDE SEQUENCE [LARGE SCALE GENOMIC DNA]</scope>
    <source>
        <strain evidence="4 5">DSM 14857</strain>
    </source>
</reference>
<dbReference type="SMART" id="SM00382">
    <property type="entry name" value="AAA"/>
    <property type="match status" value="1"/>
</dbReference>
<keyword evidence="5" id="KW-1185">Reference proteome</keyword>
<organism evidence="4 5">
    <name type="scientific">Companilactobacillus versmoldensis DSM 14857 = KCTC 3814</name>
    <dbReference type="NCBI Taxonomy" id="1423815"/>
    <lineage>
        <taxon>Bacteria</taxon>
        <taxon>Bacillati</taxon>
        <taxon>Bacillota</taxon>
        <taxon>Bacilli</taxon>
        <taxon>Lactobacillales</taxon>
        <taxon>Lactobacillaceae</taxon>
        <taxon>Companilactobacillus</taxon>
    </lineage>
</organism>
<dbReference type="PANTHER" id="PTHR43158:SF2">
    <property type="entry name" value="SKFA PEPTIDE EXPORT ATP-BINDING PROTEIN SKFE"/>
    <property type="match status" value="1"/>
</dbReference>
<dbReference type="RefSeq" id="WP_056938081.1">
    <property type="nucleotide sequence ID" value="NZ_AZFA01000008.1"/>
</dbReference>
<sequence length="273" mass="30457">MNLLTVNDLSFQREGYFAFKHVTFSLSQKESISITGDNGSGKTALLETLVGLNFPDSGQARYGAGVRIAFMPQIETEVVQEPVRDYLEIRRQATGELGVSNAQLKDLTSFMGMSPYLDHPVDTLSRGLSQRLSFLLAVCQRPNVLILDDPFSFQNSFYAHQMVEIFQDLKEHGAGIIVAGSIKDTTLSDEFDSKYLLQQKSLSPVQTGRGQNYLLAFKATSDSMAITKELGQYVTGTFDGQIQLRVSYNQKETILKAMLEMNYLFEGMVDLEV</sequence>
<proteinExistence type="predicted"/>
<evidence type="ECO:0000256" key="2">
    <source>
        <dbReference type="ARBA" id="ARBA00022840"/>
    </source>
</evidence>
<dbReference type="PROSITE" id="PS50893">
    <property type="entry name" value="ABC_TRANSPORTER_2"/>
    <property type="match status" value="1"/>
</dbReference>
<evidence type="ECO:0000256" key="1">
    <source>
        <dbReference type="ARBA" id="ARBA00022741"/>
    </source>
</evidence>
<gene>
    <name evidence="4" type="ORF">FC27_GL002190</name>
</gene>
<dbReference type="InterPro" id="IPR003439">
    <property type="entry name" value="ABC_transporter-like_ATP-bd"/>
</dbReference>
<name>A0A0R1SCP8_9LACO</name>
<dbReference type="STRING" id="1423815.FC27_GL002190"/>
<dbReference type="InterPro" id="IPR027417">
    <property type="entry name" value="P-loop_NTPase"/>
</dbReference>
<dbReference type="GO" id="GO:0016887">
    <property type="term" value="F:ATP hydrolysis activity"/>
    <property type="evidence" value="ECO:0007669"/>
    <property type="project" value="InterPro"/>
</dbReference>
<dbReference type="Proteomes" id="UP000051647">
    <property type="component" value="Unassembled WGS sequence"/>
</dbReference>
<dbReference type="SUPFAM" id="SSF52540">
    <property type="entry name" value="P-loop containing nucleoside triphosphate hydrolases"/>
    <property type="match status" value="1"/>
</dbReference>
<dbReference type="Pfam" id="PF00005">
    <property type="entry name" value="ABC_tran"/>
    <property type="match status" value="1"/>
</dbReference>
<dbReference type="Gene3D" id="3.40.50.300">
    <property type="entry name" value="P-loop containing nucleotide triphosphate hydrolases"/>
    <property type="match status" value="1"/>
</dbReference>
<keyword evidence="2" id="KW-0067">ATP-binding</keyword>
<dbReference type="EMBL" id="AZFA01000008">
    <property type="protein sequence ID" value="KRL67069.1"/>
    <property type="molecule type" value="Genomic_DNA"/>
</dbReference>
<accession>A0A0R1SCP8</accession>
<dbReference type="OrthoDB" id="2968466at2"/>
<comment type="caution">
    <text evidence="4">The sequence shown here is derived from an EMBL/GenBank/DDBJ whole genome shotgun (WGS) entry which is preliminary data.</text>
</comment>
<feature type="domain" description="ABC transporter" evidence="3">
    <location>
        <begin position="4"/>
        <end position="224"/>
    </location>
</feature>